<keyword evidence="6" id="KW-0812">Transmembrane</keyword>
<dbReference type="InterPro" id="IPR001841">
    <property type="entry name" value="Znf_RING"/>
</dbReference>
<accession>A0A9Q0G016</accession>
<dbReference type="InterPro" id="IPR045072">
    <property type="entry name" value="MKRN-like"/>
</dbReference>
<feature type="zinc finger region" description="C3H1-type" evidence="5">
    <location>
        <begin position="140"/>
        <end position="166"/>
    </location>
</feature>
<feature type="transmembrane region" description="Helical" evidence="6">
    <location>
        <begin position="322"/>
        <end position="341"/>
    </location>
</feature>
<feature type="zinc finger region" description="C3H1-type" evidence="5">
    <location>
        <begin position="292"/>
        <end position="317"/>
    </location>
</feature>
<dbReference type="OrthoDB" id="411372at2759"/>
<dbReference type="GO" id="GO:0008270">
    <property type="term" value="F:zinc ion binding"/>
    <property type="evidence" value="ECO:0007669"/>
    <property type="project" value="UniProtKB-KW"/>
</dbReference>
<dbReference type="SUPFAM" id="SSF57850">
    <property type="entry name" value="RING/U-box"/>
    <property type="match status" value="1"/>
</dbReference>
<dbReference type="InterPro" id="IPR000571">
    <property type="entry name" value="Znf_CCCH"/>
</dbReference>
<organism evidence="9 10">
    <name type="scientific">Turnera subulata</name>
    <dbReference type="NCBI Taxonomy" id="218843"/>
    <lineage>
        <taxon>Eukaryota</taxon>
        <taxon>Viridiplantae</taxon>
        <taxon>Streptophyta</taxon>
        <taxon>Embryophyta</taxon>
        <taxon>Tracheophyta</taxon>
        <taxon>Spermatophyta</taxon>
        <taxon>Magnoliopsida</taxon>
        <taxon>eudicotyledons</taxon>
        <taxon>Gunneridae</taxon>
        <taxon>Pentapetalae</taxon>
        <taxon>rosids</taxon>
        <taxon>fabids</taxon>
        <taxon>Malpighiales</taxon>
        <taxon>Passifloraceae</taxon>
        <taxon>Turnera</taxon>
    </lineage>
</organism>
<dbReference type="Gene3D" id="3.30.40.10">
    <property type="entry name" value="Zinc/RING finger domain, C3HC4 (zinc finger)"/>
    <property type="match status" value="1"/>
</dbReference>
<proteinExistence type="predicted"/>
<dbReference type="SUPFAM" id="SSF90229">
    <property type="entry name" value="CCCH zinc finger"/>
    <property type="match status" value="2"/>
</dbReference>
<dbReference type="Pfam" id="PF14608">
    <property type="entry name" value="zf-CCCH_2"/>
    <property type="match status" value="4"/>
</dbReference>
<evidence type="ECO:0000256" key="5">
    <source>
        <dbReference type="PROSITE-ProRule" id="PRU00723"/>
    </source>
</evidence>
<dbReference type="InterPro" id="IPR036855">
    <property type="entry name" value="Znf_CCCH_sf"/>
</dbReference>
<dbReference type="Gene3D" id="1.20.120.1350">
    <property type="entry name" value="Pneumovirus matrix protein 2 (M2), zinc-binding domain"/>
    <property type="match status" value="1"/>
</dbReference>
<dbReference type="EMBL" id="JAKUCV010003303">
    <property type="protein sequence ID" value="KAJ4839481.1"/>
    <property type="molecule type" value="Genomic_DNA"/>
</dbReference>
<feature type="domain" description="C3H1-type" evidence="8">
    <location>
        <begin position="35"/>
        <end position="62"/>
    </location>
</feature>
<evidence type="ECO:0000259" key="8">
    <source>
        <dbReference type="PROSITE" id="PS50103"/>
    </source>
</evidence>
<dbReference type="AlphaFoldDB" id="A0A9Q0G016"/>
<feature type="domain" description="C3H1-type" evidence="8">
    <location>
        <begin position="140"/>
        <end position="166"/>
    </location>
</feature>
<evidence type="ECO:0000256" key="1">
    <source>
        <dbReference type="ARBA" id="ARBA00022679"/>
    </source>
</evidence>
<keyword evidence="2 5" id="KW-0479">Metal-binding</keyword>
<dbReference type="PROSITE" id="PS50089">
    <property type="entry name" value="ZF_RING_2"/>
    <property type="match status" value="1"/>
</dbReference>
<dbReference type="Proteomes" id="UP001141552">
    <property type="component" value="Unassembled WGS sequence"/>
</dbReference>
<dbReference type="SMART" id="SM00356">
    <property type="entry name" value="ZnF_C3H1"/>
    <property type="match status" value="4"/>
</dbReference>
<evidence type="ECO:0000256" key="6">
    <source>
        <dbReference type="SAM" id="Phobius"/>
    </source>
</evidence>
<evidence type="ECO:0000256" key="2">
    <source>
        <dbReference type="ARBA" id="ARBA00022723"/>
    </source>
</evidence>
<keyword evidence="6" id="KW-0472">Membrane</keyword>
<keyword evidence="1" id="KW-0808">Transferase</keyword>
<name>A0A9Q0G016_9ROSI</name>
<gene>
    <name evidence="9" type="ORF">Tsubulata_030718</name>
</gene>
<evidence type="ECO:0000313" key="9">
    <source>
        <dbReference type="EMBL" id="KAJ4839481.1"/>
    </source>
</evidence>
<feature type="domain" description="RING-type" evidence="7">
    <location>
        <begin position="208"/>
        <end position="263"/>
    </location>
</feature>
<dbReference type="PROSITE" id="PS50103">
    <property type="entry name" value="ZF_C3H1"/>
    <property type="match status" value="4"/>
</dbReference>
<comment type="caution">
    <text evidence="9">The sequence shown here is derived from an EMBL/GenBank/DDBJ whole genome shotgun (WGS) entry which is preliminary data.</text>
</comment>
<feature type="domain" description="C3H1-type" evidence="8">
    <location>
        <begin position="3"/>
        <end position="30"/>
    </location>
</feature>
<keyword evidence="6" id="KW-1133">Transmembrane helix</keyword>
<feature type="zinc finger region" description="C3H1-type" evidence="5">
    <location>
        <begin position="3"/>
        <end position="30"/>
    </location>
</feature>
<dbReference type="PANTHER" id="PTHR11224">
    <property type="entry name" value="MAKORIN-RELATED"/>
    <property type="match status" value="1"/>
</dbReference>
<reference evidence="9" key="1">
    <citation type="submission" date="2022-02" db="EMBL/GenBank/DDBJ databases">
        <authorList>
            <person name="Henning P.M."/>
            <person name="McCubbin A.G."/>
            <person name="Shore J.S."/>
        </authorList>
    </citation>
    <scope>NUCLEOTIDE SEQUENCE</scope>
    <source>
        <strain evidence="9">F60SS</strain>
        <tissue evidence="9">Leaves</tissue>
    </source>
</reference>
<sequence length="351" mass="39443">MYGIRRKPCKFYAQGGCLKGDDCKFLHHRSNHYSPLPKHICNYYQKGFCSHGSRCRFQHIKTSWIESPPPPASAGASSSSSHALLPTVGVVAPSSSSSSSSSSSYVVHNKIPDAANLNFVPPYHPPFRSESPNPKPEEHQPPPLCLSLIDGDCSDGDNCPYTHGDVCPTCGKHCLHPLMPEQRHHHLSKCEQKQKHLDLLKRSEEIECCVCLDRVLSKPRASDRKFAVLPECDHAFCMSCIMRWRNSSPSSGMALVRTCPTCRTLSHFVVPSSIWYFSPQEKQQIIDGYKAKLRLIDCKHFDSGNGHCPFGTSCFYKVKMSFSATISIILCIPFFFWSYFIKYALLRDSFG</sequence>
<dbReference type="SMART" id="SM00184">
    <property type="entry name" value="RING"/>
    <property type="match status" value="1"/>
</dbReference>
<reference evidence="9" key="2">
    <citation type="journal article" date="2023" name="Plants (Basel)">
        <title>Annotation of the Turnera subulata (Passifloraceae) Draft Genome Reveals the S-Locus Evolved after the Divergence of Turneroideae from Passifloroideae in a Stepwise Manner.</title>
        <authorList>
            <person name="Henning P.M."/>
            <person name="Roalson E.H."/>
            <person name="Mir W."/>
            <person name="McCubbin A.G."/>
            <person name="Shore J.S."/>
        </authorList>
    </citation>
    <scope>NUCLEOTIDE SEQUENCE</scope>
    <source>
        <strain evidence="9">F60SS</strain>
    </source>
</reference>
<evidence type="ECO:0000256" key="4">
    <source>
        <dbReference type="ARBA" id="ARBA00022833"/>
    </source>
</evidence>
<feature type="domain" description="C3H1-type" evidence="8">
    <location>
        <begin position="292"/>
        <end position="317"/>
    </location>
</feature>
<dbReference type="PANTHER" id="PTHR11224:SF10">
    <property type="entry name" value="IP09428P-RELATED"/>
    <property type="match status" value="1"/>
</dbReference>
<keyword evidence="10" id="KW-1185">Reference proteome</keyword>
<dbReference type="Pfam" id="PF13639">
    <property type="entry name" value="zf-RING_2"/>
    <property type="match status" value="1"/>
</dbReference>
<dbReference type="GO" id="GO:0000209">
    <property type="term" value="P:protein polyubiquitination"/>
    <property type="evidence" value="ECO:0007669"/>
    <property type="project" value="InterPro"/>
</dbReference>
<feature type="zinc finger region" description="C3H1-type" evidence="5">
    <location>
        <begin position="35"/>
        <end position="62"/>
    </location>
</feature>
<dbReference type="GO" id="GO:0061630">
    <property type="term" value="F:ubiquitin protein ligase activity"/>
    <property type="evidence" value="ECO:0007669"/>
    <property type="project" value="InterPro"/>
</dbReference>
<evidence type="ECO:0000259" key="7">
    <source>
        <dbReference type="PROSITE" id="PS50089"/>
    </source>
</evidence>
<dbReference type="InterPro" id="IPR017907">
    <property type="entry name" value="Znf_RING_CS"/>
</dbReference>
<dbReference type="Gene3D" id="3.30.1370.210">
    <property type="match status" value="1"/>
</dbReference>
<protein>
    <recommendedName>
        <fullName evidence="11">RING-type E3 ubiquitin transferase</fullName>
    </recommendedName>
</protein>
<evidence type="ECO:0000313" key="10">
    <source>
        <dbReference type="Proteomes" id="UP001141552"/>
    </source>
</evidence>
<evidence type="ECO:0008006" key="11">
    <source>
        <dbReference type="Google" id="ProtNLM"/>
    </source>
</evidence>
<keyword evidence="3 5" id="KW-0863">Zinc-finger</keyword>
<dbReference type="PROSITE" id="PS00518">
    <property type="entry name" value="ZF_RING_1"/>
    <property type="match status" value="1"/>
</dbReference>
<dbReference type="InterPro" id="IPR013083">
    <property type="entry name" value="Znf_RING/FYVE/PHD"/>
</dbReference>
<evidence type="ECO:0000256" key="3">
    <source>
        <dbReference type="ARBA" id="ARBA00022771"/>
    </source>
</evidence>
<keyword evidence="4 5" id="KW-0862">Zinc</keyword>